<organism evidence="2 3">
    <name type="scientific">Bradyrhizobium elkanii</name>
    <dbReference type="NCBI Taxonomy" id="29448"/>
    <lineage>
        <taxon>Bacteria</taxon>
        <taxon>Pseudomonadati</taxon>
        <taxon>Pseudomonadota</taxon>
        <taxon>Alphaproteobacteria</taxon>
        <taxon>Hyphomicrobiales</taxon>
        <taxon>Nitrobacteraceae</taxon>
        <taxon>Bradyrhizobium</taxon>
    </lineage>
</organism>
<dbReference type="PROSITE" id="PS50188">
    <property type="entry name" value="B302_SPRY"/>
    <property type="match status" value="1"/>
</dbReference>
<dbReference type="InterPro" id="IPR043136">
    <property type="entry name" value="B30.2/SPRY_sf"/>
</dbReference>
<dbReference type="AlphaFoldDB" id="A0A8I2C7L0"/>
<gene>
    <name evidence="2" type="ORF">JOH49_007166</name>
</gene>
<dbReference type="EMBL" id="JAFICZ010000001">
    <property type="protein sequence ID" value="MBP1297413.1"/>
    <property type="molecule type" value="Genomic_DNA"/>
</dbReference>
<dbReference type="RefSeq" id="WP_209945151.1">
    <property type="nucleotide sequence ID" value="NZ_JAFICZ010000001.1"/>
</dbReference>
<name>A0A8I2C7L0_BRAEL</name>
<proteinExistence type="predicted"/>
<reference evidence="2" key="1">
    <citation type="submission" date="2021-02" db="EMBL/GenBank/DDBJ databases">
        <title>Genomic Encyclopedia of Type Strains, Phase IV (KMG-V): Genome sequencing to study the core and pangenomes of soil and plant-associated prokaryotes.</title>
        <authorList>
            <person name="Whitman W."/>
        </authorList>
    </citation>
    <scope>NUCLEOTIDE SEQUENCE</scope>
    <source>
        <strain evidence="2">USDA 406</strain>
    </source>
</reference>
<comment type="caution">
    <text evidence="2">The sequence shown here is derived from an EMBL/GenBank/DDBJ whole genome shotgun (WGS) entry which is preliminary data.</text>
</comment>
<accession>A0A8I2C7L0</accession>
<evidence type="ECO:0000259" key="1">
    <source>
        <dbReference type="PROSITE" id="PS50188"/>
    </source>
</evidence>
<protein>
    <recommendedName>
        <fullName evidence="1">B30.2/SPRY domain-containing protein</fullName>
    </recommendedName>
</protein>
<evidence type="ECO:0000313" key="2">
    <source>
        <dbReference type="EMBL" id="MBP1297413.1"/>
    </source>
</evidence>
<evidence type="ECO:0000313" key="3">
    <source>
        <dbReference type="Proteomes" id="UP000673383"/>
    </source>
</evidence>
<dbReference type="Gene3D" id="2.60.120.920">
    <property type="match status" value="1"/>
</dbReference>
<dbReference type="InterPro" id="IPR001870">
    <property type="entry name" value="B30.2/SPRY"/>
</dbReference>
<dbReference type="Proteomes" id="UP000673383">
    <property type="component" value="Unassembled WGS sequence"/>
</dbReference>
<feature type="domain" description="B30.2/SPRY" evidence="1">
    <location>
        <begin position="1"/>
        <end position="200"/>
    </location>
</feature>
<sequence length="214" mass="21073">MFISPQIVATRPPAIVAAGGFTPTTFDAASLSNATLSNGNLTATRTNTSTGGAQSIAYKAAGKFYFEVTVGASHGSTDSIGIMASGYGYGALTNGNTGAGSGVWLGSGQIVNNGGVVGSVGGAANAGGNIIRVAHDAPNSKVWYALNGGNWMNSGTADPATNNGGVSLLAAQYAPVVGFSPFGSPTVGDNFTANFGATPFTYGVPSGFTAGWSA</sequence>